<reference evidence="8 9" key="1">
    <citation type="submission" date="2019-04" db="EMBL/GenBank/DDBJ databases">
        <title>Microbes associate with the intestines of laboratory mice.</title>
        <authorList>
            <person name="Navarre W."/>
            <person name="Wong E."/>
            <person name="Huang K."/>
            <person name="Tropini C."/>
            <person name="Ng K."/>
            <person name="Yu B."/>
        </authorList>
    </citation>
    <scope>NUCLEOTIDE SEQUENCE [LARGE SCALE GENOMIC DNA]</scope>
    <source>
        <strain evidence="8 9">NM62_B4-13</strain>
    </source>
</reference>
<dbReference type="SUPFAM" id="SSF48452">
    <property type="entry name" value="TPR-like"/>
    <property type="match status" value="1"/>
</dbReference>
<sequence>MVSEWLMVLAGLVAAVMAMVVLWPLRRTGRGPFLGGALAMGIAGASLYLLVGTPQAAEEAQRTAPATLRDGVQDLEQALARDPQRADGWALLGRSQLALGNLEAANRAYARAIALAPDEPVVLVEAAQARAQADPDKRFDDTALTWLRHAAQLAPESERAGWLIGIAQRQRGQDADAAATWEALLPRLDPGAATALREQIAIARASAGLPAGPADASAARPGLTIKVMLDPQFAARARLHGDTSVFVIARVPGGPPMPVAVEKHRADALPLVVTLDDADSPMPTQPLSALDEVEVFARLSASGNATRQEGDLDSAVVRVSLPHAAPVQLVLGSP</sequence>
<evidence type="ECO:0000313" key="8">
    <source>
        <dbReference type="EMBL" id="TGY36640.1"/>
    </source>
</evidence>
<evidence type="ECO:0000259" key="7">
    <source>
        <dbReference type="Pfam" id="PF23914"/>
    </source>
</evidence>
<dbReference type="Pfam" id="PF23914">
    <property type="entry name" value="TPR_CcmH_CycH"/>
    <property type="match status" value="1"/>
</dbReference>
<dbReference type="InterPro" id="IPR011990">
    <property type="entry name" value="TPR-like_helical_dom_sf"/>
</dbReference>
<feature type="transmembrane region" description="Helical" evidence="5">
    <location>
        <begin position="32"/>
        <end position="51"/>
    </location>
</feature>
<dbReference type="GO" id="GO:0017004">
    <property type="term" value="P:cytochrome complex assembly"/>
    <property type="evidence" value="ECO:0007669"/>
    <property type="project" value="UniProtKB-KW"/>
</dbReference>
<evidence type="ECO:0000256" key="5">
    <source>
        <dbReference type="SAM" id="Phobius"/>
    </source>
</evidence>
<dbReference type="PROSITE" id="PS50005">
    <property type="entry name" value="TPR"/>
    <property type="match status" value="1"/>
</dbReference>
<keyword evidence="5" id="KW-0812">Transmembrane</keyword>
<evidence type="ECO:0000256" key="2">
    <source>
        <dbReference type="ARBA" id="ARBA00022748"/>
    </source>
</evidence>
<dbReference type="AlphaFoldDB" id="A0A4V3RJP4"/>
<evidence type="ECO:0000259" key="6">
    <source>
        <dbReference type="Pfam" id="PF23892"/>
    </source>
</evidence>
<feature type="transmembrane region" description="Helical" evidence="5">
    <location>
        <begin position="6"/>
        <end position="25"/>
    </location>
</feature>
<keyword evidence="1" id="KW-0677">Repeat</keyword>
<dbReference type="PANTHER" id="PTHR47870">
    <property type="entry name" value="CYTOCHROME C-TYPE BIOGENESIS PROTEIN CCMH"/>
    <property type="match status" value="1"/>
</dbReference>
<dbReference type="Pfam" id="PF23892">
    <property type="entry name" value="Ig_CycH"/>
    <property type="match status" value="1"/>
</dbReference>
<name>A0A4V3RJP4_STEMA</name>
<evidence type="ECO:0000256" key="1">
    <source>
        <dbReference type="ARBA" id="ARBA00022737"/>
    </source>
</evidence>
<keyword evidence="2" id="KW-0201">Cytochrome c-type biogenesis</keyword>
<organism evidence="8 9">
    <name type="scientific">Stenotrophomonas maltophilia</name>
    <name type="common">Pseudomonas maltophilia</name>
    <name type="synonym">Xanthomonas maltophilia</name>
    <dbReference type="NCBI Taxonomy" id="40324"/>
    <lineage>
        <taxon>Bacteria</taxon>
        <taxon>Pseudomonadati</taxon>
        <taxon>Pseudomonadota</taxon>
        <taxon>Gammaproteobacteria</taxon>
        <taxon>Lysobacterales</taxon>
        <taxon>Lysobacteraceae</taxon>
        <taxon>Stenotrophomonas</taxon>
        <taxon>Stenotrophomonas maltophilia group</taxon>
    </lineage>
</organism>
<dbReference type="GO" id="GO:0005886">
    <property type="term" value="C:plasma membrane"/>
    <property type="evidence" value="ECO:0007669"/>
    <property type="project" value="TreeGrafter"/>
</dbReference>
<dbReference type="InterPro" id="IPR056413">
    <property type="entry name" value="TPR_CcmH_CycH"/>
</dbReference>
<keyword evidence="3 4" id="KW-0802">TPR repeat</keyword>
<dbReference type="Proteomes" id="UP000306631">
    <property type="component" value="Unassembled WGS sequence"/>
</dbReference>
<dbReference type="PANTHER" id="PTHR47870:SF1">
    <property type="entry name" value="CYTOCHROME C-TYPE BIOGENESIS PROTEIN CCMH"/>
    <property type="match status" value="1"/>
</dbReference>
<feature type="domain" description="Cytochrome c-type biogenesis protein H TPR" evidence="7">
    <location>
        <begin position="75"/>
        <end position="191"/>
    </location>
</feature>
<gene>
    <name evidence="8" type="ORF">E5352_03165</name>
</gene>
<dbReference type="EMBL" id="SRYW01000002">
    <property type="protein sequence ID" value="TGY36640.1"/>
    <property type="molecule type" value="Genomic_DNA"/>
</dbReference>
<keyword evidence="5" id="KW-1133">Transmembrane helix</keyword>
<evidence type="ECO:0000256" key="4">
    <source>
        <dbReference type="PROSITE-ProRule" id="PRU00339"/>
    </source>
</evidence>
<comment type="caution">
    <text evidence="8">The sequence shown here is derived from an EMBL/GenBank/DDBJ whole genome shotgun (WGS) entry which is preliminary data.</text>
</comment>
<feature type="repeat" description="TPR" evidence="4">
    <location>
        <begin position="86"/>
        <end position="119"/>
    </location>
</feature>
<evidence type="ECO:0000256" key="3">
    <source>
        <dbReference type="ARBA" id="ARBA00022803"/>
    </source>
</evidence>
<feature type="domain" description="Cytochrome c-type biogenesis protein H Ig-like" evidence="6">
    <location>
        <begin position="223"/>
        <end position="330"/>
    </location>
</feature>
<evidence type="ECO:0000313" key="9">
    <source>
        <dbReference type="Proteomes" id="UP000306631"/>
    </source>
</evidence>
<dbReference type="InterPro" id="IPR019734">
    <property type="entry name" value="TPR_rpt"/>
</dbReference>
<proteinExistence type="predicted"/>
<dbReference type="InterPro" id="IPR051263">
    <property type="entry name" value="C-type_cytochrome_biogenesis"/>
</dbReference>
<keyword evidence="5" id="KW-0472">Membrane</keyword>
<dbReference type="Gene3D" id="1.25.40.10">
    <property type="entry name" value="Tetratricopeptide repeat domain"/>
    <property type="match status" value="1"/>
</dbReference>
<dbReference type="OrthoDB" id="9776053at2"/>
<accession>A0A4V3RJP4</accession>
<protein>
    <submittedName>
        <fullName evidence="8">Cytochrome C biogenesis protein</fullName>
    </submittedName>
</protein>
<dbReference type="InterPro" id="IPR056412">
    <property type="entry name" value="Ig_CycH"/>
</dbReference>